<dbReference type="SUPFAM" id="SSF53187">
    <property type="entry name" value="Zn-dependent exopeptidases"/>
    <property type="match status" value="1"/>
</dbReference>
<dbReference type="InterPro" id="IPR007709">
    <property type="entry name" value="N-FG_amidohydro"/>
</dbReference>
<dbReference type="Gene3D" id="3.40.630.40">
    <property type="entry name" value="Zn-dependent exopeptidases"/>
    <property type="match status" value="1"/>
</dbReference>
<dbReference type="EMBL" id="MFLI01000011">
    <property type="protein sequence ID" value="OGG62214.1"/>
    <property type="molecule type" value="Genomic_DNA"/>
</dbReference>
<organism evidence="1 2">
    <name type="scientific">Candidatus Kaiserbacteria bacterium RIFCSPHIGHO2_02_FULL_54_22</name>
    <dbReference type="NCBI Taxonomy" id="1798495"/>
    <lineage>
        <taxon>Bacteria</taxon>
        <taxon>Candidatus Kaiseribacteriota</taxon>
    </lineage>
</organism>
<dbReference type="AlphaFoldDB" id="A0A1F6DLC3"/>
<evidence type="ECO:0000313" key="1">
    <source>
        <dbReference type="EMBL" id="OGG62214.1"/>
    </source>
</evidence>
<protein>
    <recommendedName>
        <fullName evidence="3">N-formylglutamate amidohydrolase</fullName>
    </recommendedName>
</protein>
<dbReference type="Pfam" id="PF05013">
    <property type="entry name" value="FGase"/>
    <property type="match status" value="1"/>
</dbReference>
<reference evidence="1 2" key="1">
    <citation type="journal article" date="2016" name="Nat. Commun.">
        <title>Thousands of microbial genomes shed light on interconnected biogeochemical processes in an aquifer system.</title>
        <authorList>
            <person name="Anantharaman K."/>
            <person name="Brown C.T."/>
            <person name="Hug L.A."/>
            <person name="Sharon I."/>
            <person name="Castelle C.J."/>
            <person name="Probst A.J."/>
            <person name="Thomas B.C."/>
            <person name="Singh A."/>
            <person name="Wilkins M.J."/>
            <person name="Karaoz U."/>
            <person name="Brodie E.L."/>
            <person name="Williams K.H."/>
            <person name="Hubbard S.S."/>
            <person name="Banfield J.F."/>
        </authorList>
    </citation>
    <scope>NUCLEOTIDE SEQUENCE [LARGE SCALE GENOMIC DNA]</scope>
</reference>
<proteinExistence type="predicted"/>
<dbReference type="Proteomes" id="UP000178532">
    <property type="component" value="Unassembled WGS sequence"/>
</dbReference>
<accession>A0A1F6DLC3</accession>
<evidence type="ECO:0008006" key="3">
    <source>
        <dbReference type="Google" id="ProtNLM"/>
    </source>
</evidence>
<sequence length="261" mass="29732">MITLDSGLTITNSTFSIVLSHQEPARVILAVPHDGLIKNDFSDLFQERKHGWHGRDVHVWPIANDVVQKCLRLGTRVDAVRFLMARAYIDANRELPSDNNLDSDILGQTALEDRRLISVYRHYHRELCQLVERSITAFGAQRVLFVDLHGFGKQPGIAPPEGYDLILGTANRSSIHHGEVDRAFAKFIEERGYRVFLPGEKPIIPQGDPYSAGHTTRWYAGRYSINAIQIEVSSMFRKRENKEQGERLATDIAEFFSRNYV</sequence>
<gene>
    <name evidence="1" type="ORF">A3C19_03010</name>
</gene>
<dbReference type="STRING" id="1798495.A3C19_03010"/>
<evidence type="ECO:0000313" key="2">
    <source>
        <dbReference type="Proteomes" id="UP000178532"/>
    </source>
</evidence>
<name>A0A1F6DLC3_9BACT</name>
<comment type="caution">
    <text evidence="1">The sequence shown here is derived from an EMBL/GenBank/DDBJ whole genome shotgun (WGS) entry which is preliminary data.</text>
</comment>